<dbReference type="PANTHER" id="PTHR33392:SF6">
    <property type="entry name" value="POLYISOPRENYL-TEICHOIC ACID--PEPTIDOGLYCAN TEICHOIC ACID TRANSFERASE TAGU"/>
    <property type="match status" value="1"/>
</dbReference>
<dbReference type="InterPro" id="IPR004474">
    <property type="entry name" value="LytR_CpsA_psr"/>
</dbReference>
<keyword evidence="2" id="KW-1133">Transmembrane helix</keyword>
<evidence type="ECO:0000259" key="3">
    <source>
        <dbReference type="Pfam" id="PF03816"/>
    </source>
</evidence>
<keyword evidence="5" id="KW-1185">Reference proteome</keyword>
<accession>A0A4Q7V0E0</accession>
<name>A0A4Q7V0E0_PSEST</name>
<dbReference type="EMBL" id="SHKL01000001">
    <property type="protein sequence ID" value="RZT87912.1"/>
    <property type="molecule type" value="Genomic_DNA"/>
</dbReference>
<gene>
    <name evidence="4" type="ORF">EV383_4844</name>
</gene>
<dbReference type="Pfam" id="PF03816">
    <property type="entry name" value="LytR_cpsA_psr"/>
    <property type="match status" value="1"/>
</dbReference>
<proteinExistence type="inferred from homology"/>
<keyword evidence="2" id="KW-0472">Membrane</keyword>
<evidence type="ECO:0000313" key="5">
    <source>
        <dbReference type="Proteomes" id="UP000291591"/>
    </source>
</evidence>
<sequence length="352" mass="36766">MRDRADEFVPGMSGGAVPPKRRGRRVLVGLLVVVLVLILAAAGAVFALTQSIGNDISRIPDAFRNIPAADRPATFGGTTFLLVGTDTRATEATTGSDAPADVDAGSQRSDVIMLATVQPDGTTGSVVSIPRDSWVDIPGRGMNKINAAYAFGGPSLLIETVEGLTGVRVDHFGVIDFAGFQTLVDSVGGIDVNVAEATSNAGVDFAAGDNHLDGAQALAYVRQRYDLPNGDIDRAKRQQNALRALLNRVQQQASTNPLALYDLSQNVGDTVSIDDTLSNTGLASLAVQYRDLRSSSVSFVTTPVAGLGRKGVQSVVYLDEGKAKGLWGAIRNGSVAQYVDANPSQALGDIPS</sequence>
<evidence type="ECO:0000256" key="2">
    <source>
        <dbReference type="SAM" id="Phobius"/>
    </source>
</evidence>
<dbReference type="Proteomes" id="UP000291591">
    <property type="component" value="Unassembled WGS sequence"/>
</dbReference>
<comment type="caution">
    <text evidence="4">The sequence shown here is derived from an EMBL/GenBank/DDBJ whole genome shotgun (WGS) entry which is preliminary data.</text>
</comment>
<evidence type="ECO:0000313" key="4">
    <source>
        <dbReference type="EMBL" id="RZT87912.1"/>
    </source>
</evidence>
<reference evidence="4 5" key="1">
    <citation type="submission" date="2019-02" db="EMBL/GenBank/DDBJ databases">
        <title>Sequencing the genomes of 1000 actinobacteria strains.</title>
        <authorList>
            <person name="Klenk H.-P."/>
        </authorList>
    </citation>
    <scope>NUCLEOTIDE SEQUENCE [LARGE SCALE GENOMIC DNA]</scope>
    <source>
        <strain evidence="4 5">DSM 45779</strain>
    </source>
</reference>
<feature type="transmembrane region" description="Helical" evidence="2">
    <location>
        <begin position="26"/>
        <end position="48"/>
    </location>
</feature>
<feature type="domain" description="Cell envelope-related transcriptional attenuator" evidence="3">
    <location>
        <begin position="108"/>
        <end position="250"/>
    </location>
</feature>
<dbReference type="Gene3D" id="3.40.630.190">
    <property type="entry name" value="LCP protein"/>
    <property type="match status" value="1"/>
</dbReference>
<comment type="similarity">
    <text evidence="1">Belongs to the LytR/CpsA/Psr (LCP) family.</text>
</comment>
<keyword evidence="2" id="KW-0812">Transmembrane</keyword>
<dbReference type="InterPro" id="IPR050922">
    <property type="entry name" value="LytR/CpsA/Psr_CW_biosynth"/>
</dbReference>
<evidence type="ECO:0000256" key="1">
    <source>
        <dbReference type="ARBA" id="ARBA00006068"/>
    </source>
</evidence>
<organism evidence="4 5">
    <name type="scientific">Pseudonocardia sediminis</name>
    <dbReference type="NCBI Taxonomy" id="1397368"/>
    <lineage>
        <taxon>Bacteria</taxon>
        <taxon>Bacillati</taxon>
        <taxon>Actinomycetota</taxon>
        <taxon>Actinomycetes</taxon>
        <taxon>Pseudonocardiales</taxon>
        <taxon>Pseudonocardiaceae</taxon>
        <taxon>Pseudonocardia</taxon>
    </lineage>
</organism>
<dbReference type="PANTHER" id="PTHR33392">
    <property type="entry name" value="POLYISOPRENYL-TEICHOIC ACID--PEPTIDOGLYCAN TEICHOIC ACID TRANSFERASE TAGU"/>
    <property type="match status" value="1"/>
</dbReference>
<dbReference type="AlphaFoldDB" id="A0A4Q7V0E0"/>
<protein>
    <submittedName>
        <fullName evidence="4">LytR family transcriptional attenuator</fullName>
    </submittedName>
</protein>
<dbReference type="NCBIfam" id="TIGR00350">
    <property type="entry name" value="lytR_cpsA_psr"/>
    <property type="match status" value="1"/>
</dbReference>